<dbReference type="InterPro" id="IPR044661">
    <property type="entry name" value="MED15a/b/c-like"/>
</dbReference>
<reference evidence="3" key="2">
    <citation type="submission" date="2018-02" db="UniProtKB">
        <authorList>
            <consortium name="EnsemblPlants"/>
        </authorList>
    </citation>
    <scope>IDENTIFICATION</scope>
    <source>
        <strain evidence="3">Williams 82</strain>
    </source>
</reference>
<sequence length="167" mass="18892">MMLFAKTAIVVVGDLGDTLGSNTGPLIQEKAETILISSPLDSTAQTGQSSGGGGDWQEQIKSMKESYLPELNEMYQKIATQLQQHNSLPTQPKLDQLEKMNVFKMLERIIAFLQVSKSNISPNFKEKLEKLGSYENHIINFINRKRHKKAMPPMQSRQLPLPHIDWQ</sequence>
<dbReference type="EnsemblPlants" id="KRH45069">
    <property type="protein sequence ID" value="KRH45069"/>
    <property type="gene ID" value="GLYMA_08G248300"/>
</dbReference>
<name>A0A0R0IS10_SOYBN</name>
<feature type="region of interest" description="Disordered" evidence="1">
    <location>
        <begin position="38"/>
        <end position="57"/>
    </location>
</feature>
<evidence type="ECO:0008006" key="5">
    <source>
        <dbReference type="Google" id="ProtNLM"/>
    </source>
</evidence>
<dbReference type="EMBL" id="CM000841">
    <property type="protein sequence ID" value="KRH45069.1"/>
    <property type="molecule type" value="Genomic_DNA"/>
</dbReference>
<accession>A0A0R0IS10</accession>
<dbReference type="PANTHER" id="PTHR33137:SF4">
    <property type="entry name" value="MEDIATOR OF RNA POLYMERASE II TRANSCRIPTION SUBUNIT 15A-RELATED"/>
    <property type="match status" value="1"/>
</dbReference>
<evidence type="ECO:0000256" key="1">
    <source>
        <dbReference type="SAM" id="MobiDB-lite"/>
    </source>
</evidence>
<reference evidence="2 3" key="1">
    <citation type="journal article" date="2010" name="Nature">
        <title>Genome sequence of the palaeopolyploid soybean.</title>
        <authorList>
            <person name="Schmutz J."/>
            <person name="Cannon S.B."/>
            <person name="Schlueter J."/>
            <person name="Ma J."/>
            <person name="Mitros T."/>
            <person name="Nelson W."/>
            <person name="Hyten D.L."/>
            <person name="Song Q."/>
            <person name="Thelen J.J."/>
            <person name="Cheng J."/>
            <person name="Xu D."/>
            <person name="Hellsten U."/>
            <person name="May G.D."/>
            <person name="Yu Y."/>
            <person name="Sakurai T."/>
            <person name="Umezawa T."/>
            <person name="Bhattacharyya M.K."/>
            <person name="Sandhu D."/>
            <person name="Valliyodan B."/>
            <person name="Lindquist E."/>
            <person name="Peto M."/>
            <person name="Grant D."/>
            <person name="Shu S."/>
            <person name="Goodstein D."/>
            <person name="Barry K."/>
            <person name="Futrell-Griggs M."/>
            <person name="Abernathy B."/>
            <person name="Du J."/>
            <person name="Tian Z."/>
            <person name="Zhu L."/>
            <person name="Gill N."/>
            <person name="Joshi T."/>
            <person name="Libault M."/>
            <person name="Sethuraman A."/>
            <person name="Zhang X.-C."/>
            <person name="Shinozaki K."/>
            <person name="Nguyen H.T."/>
            <person name="Wing R.A."/>
            <person name="Cregan P."/>
            <person name="Specht J."/>
            <person name="Grimwood J."/>
            <person name="Rokhsar D."/>
            <person name="Stacey G."/>
            <person name="Shoemaker R.C."/>
            <person name="Jackson S.A."/>
        </authorList>
    </citation>
    <scope>NUCLEOTIDE SEQUENCE</scope>
    <source>
        <strain evidence="3">cv. Williams 82</strain>
        <tissue evidence="2">Callus</tissue>
    </source>
</reference>
<dbReference type="GO" id="GO:0003713">
    <property type="term" value="F:transcription coactivator activity"/>
    <property type="evidence" value="ECO:0007669"/>
    <property type="project" value="InterPro"/>
</dbReference>
<dbReference type="AlphaFoldDB" id="A0A0R0IS10"/>
<dbReference type="GO" id="GO:0031490">
    <property type="term" value="F:chromatin DNA binding"/>
    <property type="evidence" value="ECO:0007669"/>
    <property type="project" value="InterPro"/>
</dbReference>
<dbReference type="InParanoid" id="A0A0R0IS10"/>
<dbReference type="Gramene" id="KRH45069">
    <property type="protein sequence ID" value="KRH45069"/>
    <property type="gene ID" value="GLYMA_08G248300"/>
</dbReference>
<organism evidence="2">
    <name type="scientific">Glycine max</name>
    <name type="common">Soybean</name>
    <name type="synonym">Glycine hispida</name>
    <dbReference type="NCBI Taxonomy" id="3847"/>
    <lineage>
        <taxon>Eukaryota</taxon>
        <taxon>Viridiplantae</taxon>
        <taxon>Streptophyta</taxon>
        <taxon>Embryophyta</taxon>
        <taxon>Tracheophyta</taxon>
        <taxon>Spermatophyta</taxon>
        <taxon>Magnoliopsida</taxon>
        <taxon>eudicotyledons</taxon>
        <taxon>Gunneridae</taxon>
        <taxon>Pentapetalae</taxon>
        <taxon>rosids</taxon>
        <taxon>fabids</taxon>
        <taxon>Fabales</taxon>
        <taxon>Fabaceae</taxon>
        <taxon>Papilionoideae</taxon>
        <taxon>50 kb inversion clade</taxon>
        <taxon>NPAAA clade</taxon>
        <taxon>indigoferoid/millettioid clade</taxon>
        <taxon>Phaseoleae</taxon>
        <taxon>Glycine</taxon>
        <taxon>Glycine subgen. Soja</taxon>
    </lineage>
</organism>
<dbReference type="OMA" id="ESYMPEL"/>
<evidence type="ECO:0000313" key="2">
    <source>
        <dbReference type="EMBL" id="KRH45069.1"/>
    </source>
</evidence>
<evidence type="ECO:0000313" key="4">
    <source>
        <dbReference type="Proteomes" id="UP000008827"/>
    </source>
</evidence>
<proteinExistence type="predicted"/>
<dbReference type="Proteomes" id="UP000008827">
    <property type="component" value="Chromosome 8"/>
</dbReference>
<evidence type="ECO:0000313" key="3">
    <source>
        <dbReference type="EnsemblPlants" id="KRH45069"/>
    </source>
</evidence>
<dbReference type="SMR" id="A0A0R0IS10"/>
<protein>
    <recommendedName>
        <fullName evidence="5">Mediator of RNA polymerase II transcription subunit 15a</fullName>
    </recommendedName>
</protein>
<dbReference type="PANTHER" id="PTHR33137">
    <property type="entry name" value="MEDIATOR OF RNA POLYMERASE II TRANSCRIPTION SUBUNIT 15A-RELATED"/>
    <property type="match status" value="1"/>
</dbReference>
<keyword evidence="4" id="KW-1185">Reference proteome</keyword>
<gene>
    <name evidence="2" type="ORF">GLYMA_08G248300</name>
</gene>
<reference evidence="2" key="3">
    <citation type="submission" date="2018-07" db="EMBL/GenBank/DDBJ databases">
        <title>WGS assembly of Glycine max.</title>
        <authorList>
            <person name="Schmutz J."/>
            <person name="Cannon S."/>
            <person name="Schlueter J."/>
            <person name="Ma J."/>
            <person name="Mitros T."/>
            <person name="Nelson W."/>
            <person name="Hyten D."/>
            <person name="Song Q."/>
            <person name="Thelen J."/>
            <person name="Cheng J."/>
            <person name="Xu D."/>
            <person name="Hellsten U."/>
            <person name="May G."/>
            <person name="Yu Y."/>
            <person name="Sakurai T."/>
            <person name="Umezawa T."/>
            <person name="Bhattacharyya M."/>
            <person name="Sandhu D."/>
            <person name="Valliyodan B."/>
            <person name="Lindquist E."/>
            <person name="Peto M."/>
            <person name="Grant D."/>
            <person name="Shu S."/>
            <person name="Goodstein D."/>
            <person name="Barry K."/>
            <person name="Futrell-Griggs M."/>
            <person name="Abernathy B."/>
            <person name="Du J."/>
            <person name="Tian Z."/>
            <person name="Zhu L."/>
            <person name="Gill N."/>
            <person name="Joshi T."/>
            <person name="Libault M."/>
            <person name="Sethuraman A."/>
            <person name="Zhang X."/>
            <person name="Shinozaki K."/>
            <person name="Nguyen H."/>
            <person name="Wing R."/>
            <person name="Cregan P."/>
            <person name="Specht J."/>
            <person name="Grimwood J."/>
            <person name="Rokhsar D."/>
            <person name="Stacey G."/>
            <person name="Shoemaker R."/>
            <person name="Jackson S."/>
        </authorList>
    </citation>
    <scope>NUCLEOTIDE SEQUENCE</scope>
    <source>
        <tissue evidence="2">Callus</tissue>
    </source>
</reference>